<dbReference type="PROSITE" id="PS50176">
    <property type="entry name" value="ARM_REPEAT"/>
    <property type="match status" value="2"/>
</dbReference>
<dbReference type="SMART" id="SM00504">
    <property type="entry name" value="Ubox"/>
    <property type="match status" value="1"/>
</dbReference>
<dbReference type="Pfam" id="PF25598">
    <property type="entry name" value="ARM_PUB"/>
    <property type="match status" value="1"/>
</dbReference>
<dbReference type="InterPro" id="IPR016024">
    <property type="entry name" value="ARM-type_fold"/>
</dbReference>
<dbReference type="OrthoDB" id="7537227at2759"/>
<dbReference type="Pfam" id="PF25368">
    <property type="entry name" value="PUB10_N"/>
    <property type="match status" value="1"/>
</dbReference>
<evidence type="ECO:0000256" key="6">
    <source>
        <dbReference type="ARBA" id="ARBA00022786"/>
    </source>
</evidence>
<dbReference type="InterPro" id="IPR058678">
    <property type="entry name" value="ARM_PUB"/>
</dbReference>
<accession>A0A835A6S9</accession>
<keyword evidence="5" id="KW-0677">Repeat</keyword>
<dbReference type="EC" id="2.3.2.27" evidence="3"/>
<dbReference type="SMART" id="SM00185">
    <property type="entry name" value="ARM"/>
    <property type="match status" value="4"/>
</dbReference>
<keyword evidence="10" id="KW-1185">Reference proteome</keyword>
<comment type="caution">
    <text evidence="9">The sequence shown here is derived from an EMBL/GenBank/DDBJ whole genome shotgun (WGS) entry which is preliminary data.</text>
</comment>
<dbReference type="InterPro" id="IPR003613">
    <property type="entry name" value="Ubox_domain"/>
</dbReference>
<dbReference type="InterPro" id="IPR000225">
    <property type="entry name" value="Armadillo"/>
</dbReference>
<reference evidence="9" key="1">
    <citation type="submission" date="2020-07" db="EMBL/GenBank/DDBJ databases">
        <title>Genome sequence and genetic diversity analysis of an under-domesticated orphan crop, white fonio (Digitaria exilis).</title>
        <authorList>
            <person name="Bennetzen J.L."/>
            <person name="Chen S."/>
            <person name="Ma X."/>
            <person name="Wang X."/>
            <person name="Yssel A.E.J."/>
            <person name="Chaluvadi S.R."/>
            <person name="Johnson M."/>
            <person name="Gangashetty P."/>
            <person name="Hamidou F."/>
            <person name="Sanogo M.D."/>
            <person name="Zwaenepoel A."/>
            <person name="Wallace J."/>
            <person name="Van De Peer Y."/>
            <person name="Van Deynze A."/>
        </authorList>
    </citation>
    <scope>NUCLEOTIDE SEQUENCE</scope>
    <source>
        <tissue evidence="9">Leaves</tissue>
    </source>
</reference>
<dbReference type="InterPro" id="IPR013083">
    <property type="entry name" value="Znf_RING/FYVE/PHD"/>
</dbReference>
<dbReference type="Gene3D" id="1.20.930.20">
    <property type="entry name" value="Adaptor protein Cbl, N-terminal domain"/>
    <property type="match status" value="1"/>
</dbReference>
<protein>
    <recommendedName>
        <fullName evidence="3">RING-type E3 ubiquitin transferase</fullName>
        <ecNumber evidence="3">2.3.2.27</ecNumber>
    </recommendedName>
</protein>
<dbReference type="EMBL" id="JACEFO010002615">
    <property type="protein sequence ID" value="KAF8654361.1"/>
    <property type="molecule type" value="Genomic_DNA"/>
</dbReference>
<sequence length="796" mass="88261">MEAAGDHPCISDPRVSAIVFPCSSSSSIVLVADRSIDRLMPHAATDDAARSPSVAREMDDEDLVEELLVTVNSARAFAEFRRTQRKECANLLRWLQLVLPLLEELRDAAPRLTDDAYRRLTLLGRALAAARRLLRSCNDGSKIFLALESETVLTKFRNVYEKMHSALDGMPYAELAISDEVKEQVELMNTQLMRCQKRADTQDMELSMDLMVILQNKEDERNADRAILERLAKKLELQTLAELRSETKAIKKIISERNGQQGDSTKQIIDLLNKFKEIAGVDEKNVLGDVSMPKSLNKCPSLMIPNDFLCPITLEIMTDPVIVATGQPLAHLSLAPNYALKNLILQWCEKNMVELQKREPEPAAEQDDNQQRKEDIPSLVEGMSSIHPDVQRKAVKKIRMLSKESPENRSLIADNGGIPALIGLLASPDKKVQENTVTSLLNLSIDDKNKQLITRGGAIPLIIEILRNGSPEAQENSAATLFSLSMLDENKAAIGSLGGLAPLVELLRNGTARGKKDAATAIFNLVLTPQNKARATHAGVVPALLGVIDDKGLGMVDEALSIFLLLSSHATCRAEIETTAFVEKLVRLIKDGTPKNKECALSVLLELGTNSKPLLVHGLRFGLHEDLSKISKNGTSRAQRKANSLIQLARKSPMADVNWDCFAPKKVKLFFWVLRYDHMRTRASLFCHESLDSPVCPFCPVKPEEEDHLFASWPRLGGLWSSILPVQVPPTSKLPVVDDVCRRFPASLPGHRASRPHNSPWVLWVIWKSRNIMMSLPLPGSYNNTSSSRRVVPHGV</sequence>
<evidence type="ECO:0000256" key="5">
    <source>
        <dbReference type="ARBA" id="ARBA00022737"/>
    </source>
</evidence>
<keyword evidence="6" id="KW-0833">Ubl conjugation pathway</keyword>
<gene>
    <name evidence="9" type="ORF">HU200_061541</name>
</gene>
<dbReference type="InterPro" id="IPR011989">
    <property type="entry name" value="ARM-like"/>
</dbReference>
<dbReference type="AlphaFoldDB" id="A0A835A6S9"/>
<organism evidence="9 10">
    <name type="scientific">Digitaria exilis</name>
    <dbReference type="NCBI Taxonomy" id="1010633"/>
    <lineage>
        <taxon>Eukaryota</taxon>
        <taxon>Viridiplantae</taxon>
        <taxon>Streptophyta</taxon>
        <taxon>Embryophyta</taxon>
        <taxon>Tracheophyta</taxon>
        <taxon>Spermatophyta</taxon>
        <taxon>Magnoliopsida</taxon>
        <taxon>Liliopsida</taxon>
        <taxon>Poales</taxon>
        <taxon>Poaceae</taxon>
        <taxon>PACMAD clade</taxon>
        <taxon>Panicoideae</taxon>
        <taxon>Panicodae</taxon>
        <taxon>Paniceae</taxon>
        <taxon>Anthephorinae</taxon>
        <taxon>Digitaria</taxon>
    </lineage>
</organism>
<evidence type="ECO:0000256" key="7">
    <source>
        <dbReference type="PROSITE-ProRule" id="PRU00259"/>
    </source>
</evidence>
<comment type="pathway">
    <text evidence="2">Protein modification; protein ubiquitination.</text>
</comment>
<dbReference type="GO" id="GO:0016567">
    <property type="term" value="P:protein ubiquitination"/>
    <property type="evidence" value="ECO:0007669"/>
    <property type="project" value="UniProtKB-UniPathway"/>
</dbReference>
<proteinExistence type="predicted"/>
<dbReference type="Pfam" id="PF04564">
    <property type="entry name" value="U-box"/>
    <property type="match status" value="1"/>
</dbReference>
<dbReference type="UniPathway" id="UPA00143"/>
<dbReference type="GO" id="GO:0007166">
    <property type="term" value="P:cell surface receptor signaling pathway"/>
    <property type="evidence" value="ECO:0007669"/>
    <property type="project" value="InterPro"/>
</dbReference>
<comment type="catalytic activity">
    <reaction evidence="1">
        <text>S-ubiquitinyl-[E2 ubiquitin-conjugating enzyme]-L-cysteine + [acceptor protein]-L-lysine = [E2 ubiquitin-conjugating enzyme]-L-cysteine + N(6)-ubiquitinyl-[acceptor protein]-L-lysine.</text>
        <dbReference type="EC" id="2.3.2.27"/>
    </reaction>
</comment>
<evidence type="ECO:0000256" key="2">
    <source>
        <dbReference type="ARBA" id="ARBA00004906"/>
    </source>
</evidence>
<dbReference type="Gene3D" id="3.30.40.10">
    <property type="entry name" value="Zinc/RING finger domain, C3HC4 (zinc finger)"/>
    <property type="match status" value="1"/>
</dbReference>
<evidence type="ECO:0000259" key="8">
    <source>
        <dbReference type="SMART" id="SM00504"/>
    </source>
</evidence>
<name>A0A835A6S9_9POAL</name>
<dbReference type="PANTHER" id="PTHR23315">
    <property type="entry name" value="U BOX DOMAIN-CONTAINING"/>
    <property type="match status" value="1"/>
</dbReference>
<dbReference type="InterPro" id="IPR057623">
    <property type="entry name" value="PUB12-19-like_N"/>
</dbReference>
<evidence type="ECO:0000256" key="3">
    <source>
        <dbReference type="ARBA" id="ARBA00012483"/>
    </source>
</evidence>
<evidence type="ECO:0000256" key="4">
    <source>
        <dbReference type="ARBA" id="ARBA00022679"/>
    </source>
</evidence>
<dbReference type="PANTHER" id="PTHR23315:SF359">
    <property type="entry name" value="RING-TYPE E3 UBIQUITIN TRANSFERASE"/>
    <property type="match status" value="1"/>
</dbReference>
<feature type="repeat" description="ARM" evidence="7">
    <location>
        <begin position="416"/>
        <end position="458"/>
    </location>
</feature>
<dbReference type="SUPFAM" id="SSF57850">
    <property type="entry name" value="RING/U-box"/>
    <property type="match status" value="1"/>
</dbReference>
<feature type="repeat" description="ARM" evidence="7">
    <location>
        <begin position="457"/>
        <end position="499"/>
    </location>
</feature>
<dbReference type="FunFam" id="1.25.10.10:FF:000082">
    <property type="entry name" value="RING-type E3 ubiquitin transferase"/>
    <property type="match status" value="1"/>
</dbReference>
<dbReference type="FunFam" id="1.20.930.20:FF:000002">
    <property type="entry name" value="RING-type E3 ubiquitin transferase"/>
    <property type="match status" value="1"/>
</dbReference>
<dbReference type="Gene3D" id="1.25.10.10">
    <property type="entry name" value="Leucine-rich Repeat Variant"/>
    <property type="match status" value="1"/>
</dbReference>
<dbReference type="InterPro" id="IPR036537">
    <property type="entry name" value="Adaptor_Cbl_N_dom_sf"/>
</dbReference>
<feature type="domain" description="U-box" evidence="8">
    <location>
        <begin position="307"/>
        <end position="347"/>
    </location>
</feature>
<evidence type="ECO:0000313" key="10">
    <source>
        <dbReference type="Proteomes" id="UP000636709"/>
    </source>
</evidence>
<dbReference type="SUPFAM" id="SSF48371">
    <property type="entry name" value="ARM repeat"/>
    <property type="match status" value="1"/>
</dbReference>
<evidence type="ECO:0000313" key="9">
    <source>
        <dbReference type="EMBL" id="KAF8654361.1"/>
    </source>
</evidence>
<evidence type="ECO:0000256" key="1">
    <source>
        <dbReference type="ARBA" id="ARBA00000900"/>
    </source>
</evidence>
<dbReference type="Proteomes" id="UP000636709">
    <property type="component" value="Unassembled WGS sequence"/>
</dbReference>
<dbReference type="GO" id="GO:0061630">
    <property type="term" value="F:ubiquitin protein ligase activity"/>
    <property type="evidence" value="ECO:0007669"/>
    <property type="project" value="UniProtKB-EC"/>
</dbReference>
<keyword evidence="4" id="KW-0808">Transferase</keyword>